<accession>A0ABW0SDM3</accession>
<gene>
    <name evidence="2" type="ORF">ACFPOC_11740</name>
</gene>
<feature type="region of interest" description="Disordered" evidence="1">
    <location>
        <begin position="1"/>
        <end position="24"/>
    </location>
</feature>
<sequence length="64" mass="6902">MITSDKLARARAPIAPGSTERKAAARVKAGKTALYEVFKRPDNPNPAETPVHATLADPQRTFLS</sequence>
<reference evidence="3" key="1">
    <citation type="journal article" date="2019" name="Int. J. Syst. Evol. Microbiol.">
        <title>The Global Catalogue of Microorganisms (GCM) 10K type strain sequencing project: providing services to taxonomists for standard genome sequencing and annotation.</title>
        <authorList>
            <consortium name="The Broad Institute Genomics Platform"/>
            <consortium name="The Broad Institute Genome Sequencing Center for Infectious Disease"/>
            <person name="Wu L."/>
            <person name="Ma J."/>
        </authorList>
    </citation>
    <scope>NUCLEOTIDE SEQUENCE [LARGE SCALE GENOMIC DNA]</scope>
    <source>
        <strain evidence="3">KACC 11588</strain>
    </source>
</reference>
<protein>
    <submittedName>
        <fullName evidence="2">Uncharacterized protein</fullName>
    </submittedName>
</protein>
<evidence type="ECO:0000313" key="3">
    <source>
        <dbReference type="Proteomes" id="UP001596056"/>
    </source>
</evidence>
<keyword evidence="3" id="KW-1185">Reference proteome</keyword>
<organism evidence="2 3">
    <name type="scientific">Rubellimicrobium aerolatum</name>
    <dbReference type="NCBI Taxonomy" id="490979"/>
    <lineage>
        <taxon>Bacteria</taxon>
        <taxon>Pseudomonadati</taxon>
        <taxon>Pseudomonadota</taxon>
        <taxon>Alphaproteobacteria</taxon>
        <taxon>Rhodobacterales</taxon>
        <taxon>Roseobacteraceae</taxon>
        <taxon>Rubellimicrobium</taxon>
    </lineage>
</organism>
<proteinExistence type="predicted"/>
<evidence type="ECO:0000256" key="1">
    <source>
        <dbReference type="SAM" id="MobiDB-lite"/>
    </source>
</evidence>
<dbReference type="RefSeq" id="WP_377110049.1">
    <property type="nucleotide sequence ID" value="NZ_JBHSNA010000010.1"/>
</dbReference>
<dbReference type="EMBL" id="JBHSNA010000010">
    <property type="protein sequence ID" value="MFC5567078.1"/>
    <property type="molecule type" value="Genomic_DNA"/>
</dbReference>
<comment type="caution">
    <text evidence="2">The sequence shown here is derived from an EMBL/GenBank/DDBJ whole genome shotgun (WGS) entry which is preliminary data.</text>
</comment>
<feature type="region of interest" description="Disordered" evidence="1">
    <location>
        <begin position="39"/>
        <end position="64"/>
    </location>
</feature>
<dbReference type="Proteomes" id="UP001596056">
    <property type="component" value="Unassembled WGS sequence"/>
</dbReference>
<evidence type="ECO:0000313" key="2">
    <source>
        <dbReference type="EMBL" id="MFC5567078.1"/>
    </source>
</evidence>
<name>A0ABW0SDM3_9RHOB</name>